<dbReference type="OrthoDB" id="7768569at2"/>
<dbReference type="Proteomes" id="UP000184485">
    <property type="component" value="Unassembled WGS sequence"/>
</dbReference>
<protein>
    <submittedName>
        <fullName evidence="1">Uncharacterized protein</fullName>
    </submittedName>
</protein>
<name>A0A1M4YJ59_9HYPH</name>
<proteinExistence type="predicted"/>
<organism evidence="1 2">
    <name type="scientific">Kaistia soli DSM 19436</name>
    <dbReference type="NCBI Taxonomy" id="1122133"/>
    <lineage>
        <taxon>Bacteria</taxon>
        <taxon>Pseudomonadati</taxon>
        <taxon>Pseudomonadota</taxon>
        <taxon>Alphaproteobacteria</taxon>
        <taxon>Hyphomicrobiales</taxon>
        <taxon>Kaistiaceae</taxon>
        <taxon>Kaistia</taxon>
    </lineage>
</organism>
<keyword evidence="2" id="KW-1185">Reference proteome</keyword>
<gene>
    <name evidence="1" type="ORF">SAMN02745157_1534</name>
</gene>
<reference evidence="1 2" key="1">
    <citation type="submission" date="2016-11" db="EMBL/GenBank/DDBJ databases">
        <authorList>
            <person name="Jaros S."/>
            <person name="Januszkiewicz K."/>
            <person name="Wedrychowicz H."/>
        </authorList>
    </citation>
    <scope>NUCLEOTIDE SEQUENCE [LARGE SCALE GENOMIC DNA]</scope>
    <source>
        <strain evidence="1 2">DSM 19436</strain>
    </source>
</reference>
<dbReference type="RefSeq" id="WP_073052076.1">
    <property type="nucleotide sequence ID" value="NZ_FQUP01000001.1"/>
</dbReference>
<dbReference type="EMBL" id="FQUP01000001">
    <property type="protein sequence ID" value="SHF05683.1"/>
    <property type="molecule type" value="Genomic_DNA"/>
</dbReference>
<sequence>MDFSETVKAQLAGRTVRVAPLIRFDFASGTQRYWLGFGSLVAGGETWIGTQNLAQIGEVVASANGSAPEQTFTLSGVDATFVAEAQAARAEYYGRLAFIYFQFFDAAWQVLDSPVPFWWGRMYSLTVKQVSEEDGFTRTITLSAETLFASRRRPRNSYYTDRDQQGRFPGDKGCERVLGMQSKIITFPDY</sequence>
<dbReference type="STRING" id="1122133.SAMN02745157_1534"/>
<evidence type="ECO:0000313" key="1">
    <source>
        <dbReference type="EMBL" id="SHF05683.1"/>
    </source>
</evidence>
<evidence type="ECO:0000313" key="2">
    <source>
        <dbReference type="Proteomes" id="UP000184485"/>
    </source>
</evidence>
<accession>A0A1M4YJ59</accession>
<dbReference type="AlphaFoldDB" id="A0A1M4YJ59"/>